<feature type="compositionally biased region" description="Basic and acidic residues" evidence="1">
    <location>
        <begin position="110"/>
        <end position="124"/>
    </location>
</feature>
<feature type="compositionally biased region" description="Low complexity" evidence="1">
    <location>
        <begin position="58"/>
        <end position="69"/>
    </location>
</feature>
<feature type="compositionally biased region" description="Low complexity" evidence="1">
    <location>
        <begin position="84"/>
        <end position="96"/>
    </location>
</feature>
<accession>A0AB33JTT4</accession>
<feature type="region of interest" description="Disordered" evidence="1">
    <location>
        <begin position="23"/>
        <end position="158"/>
    </location>
</feature>
<dbReference type="EMBL" id="AP035881">
    <property type="protein sequence ID" value="BFP44694.1"/>
    <property type="molecule type" value="Genomic_DNA"/>
</dbReference>
<evidence type="ECO:0000313" key="2">
    <source>
        <dbReference type="EMBL" id="BFP44694.1"/>
    </source>
</evidence>
<dbReference type="AlphaFoldDB" id="A0AB33JTT4"/>
<proteinExistence type="predicted"/>
<sequence>MALAAAAPPVPAEAHAHAFPLADAQAVPLPDTDPEDFADPGTAVADPTAAGLPHAQGDAASDPNADAAPRGGSPAGRHPDTHRGAAASRARSGPCRNVPPPRPRGGHRAAQADRDAADQDHPAGDRPGGPGGRGPAAPRPFLRRWSWPLLNPRSRHAA</sequence>
<name>A0AB33JTT4_9ACTN</name>
<organism evidence="2">
    <name type="scientific">Kitasatospora sp. CMC57</name>
    <dbReference type="NCBI Taxonomy" id="3231513"/>
    <lineage>
        <taxon>Bacteria</taxon>
        <taxon>Bacillati</taxon>
        <taxon>Actinomycetota</taxon>
        <taxon>Actinomycetes</taxon>
        <taxon>Kitasatosporales</taxon>
        <taxon>Streptomycetaceae</taxon>
        <taxon>Kitasatospora</taxon>
    </lineage>
</organism>
<protein>
    <submittedName>
        <fullName evidence="2">Uncharacterized protein</fullName>
    </submittedName>
</protein>
<gene>
    <name evidence="2" type="ORF">KCMC57_10620</name>
</gene>
<reference evidence="2" key="1">
    <citation type="submission" date="2024-07" db="EMBL/GenBank/DDBJ databases">
        <title>Complete genome sequences of cellulolytic bacteria, Kitasatospora sp. CMC57 and Streptomyces sp. CMC78, isolated from Japanese agricultural soil.</title>
        <authorList>
            <person name="Hashimoto T."/>
            <person name="Ito M."/>
            <person name="Iwamoto M."/>
            <person name="Fukahori D."/>
            <person name="Shoda T."/>
            <person name="Sakoda M."/>
            <person name="Morohoshi T."/>
            <person name="Mitsuboshi M."/>
            <person name="Nishizawa T."/>
        </authorList>
    </citation>
    <scope>NUCLEOTIDE SEQUENCE</scope>
    <source>
        <strain evidence="2">CMC57</strain>
    </source>
</reference>
<evidence type="ECO:0000256" key="1">
    <source>
        <dbReference type="SAM" id="MobiDB-lite"/>
    </source>
</evidence>